<keyword evidence="3 4" id="KW-0067">ATP-binding</keyword>
<keyword evidence="5" id="KW-1133">Transmembrane helix</keyword>
<dbReference type="AlphaFoldDB" id="A0A9E7KDH0"/>
<evidence type="ECO:0000256" key="4">
    <source>
        <dbReference type="RuleBase" id="RU003651"/>
    </source>
</evidence>
<dbReference type="OrthoDB" id="5925at2759"/>
<reference evidence="7" key="1">
    <citation type="submission" date="2022-05" db="EMBL/GenBank/DDBJ databases">
        <title>The Musa troglodytarum L. genome provides insights into the mechanism of non-climacteric behaviour and enrichment of carotenoids.</title>
        <authorList>
            <person name="Wang J."/>
        </authorList>
    </citation>
    <scope>NUCLEOTIDE SEQUENCE</scope>
    <source>
        <tissue evidence="7">Leaf</tissue>
    </source>
</reference>
<dbReference type="PROSITE" id="PS00674">
    <property type="entry name" value="AAA"/>
    <property type="match status" value="1"/>
</dbReference>
<gene>
    <name evidence="7" type="ORF">MUK42_12602</name>
</gene>
<evidence type="ECO:0000256" key="1">
    <source>
        <dbReference type="ARBA" id="ARBA00006914"/>
    </source>
</evidence>
<dbReference type="InterPro" id="IPR050221">
    <property type="entry name" value="26S_Proteasome_ATPase"/>
</dbReference>
<protein>
    <submittedName>
        <fullName evidence="7">Holliday junction DNA helicase ruvB N-terminus</fullName>
    </submittedName>
</protein>
<organism evidence="7 8">
    <name type="scientific">Musa troglodytarum</name>
    <name type="common">fe'i banana</name>
    <dbReference type="NCBI Taxonomy" id="320322"/>
    <lineage>
        <taxon>Eukaryota</taxon>
        <taxon>Viridiplantae</taxon>
        <taxon>Streptophyta</taxon>
        <taxon>Embryophyta</taxon>
        <taxon>Tracheophyta</taxon>
        <taxon>Spermatophyta</taxon>
        <taxon>Magnoliopsida</taxon>
        <taxon>Liliopsida</taxon>
        <taxon>Zingiberales</taxon>
        <taxon>Musaceae</taxon>
        <taxon>Musa</taxon>
    </lineage>
</organism>
<dbReference type="InterPro" id="IPR003959">
    <property type="entry name" value="ATPase_AAA_core"/>
</dbReference>
<proteinExistence type="inferred from homology"/>
<dbReference type="SMART" id="SM00382">
    <property type="entry name" value="AAA"/>
    <property type="match status" value="1"/>
</dbReference>
<keyword evidence="7" id="KW-0378">Hydrolase</keyword>
<comment type="similarity">
    <text evidence="1 4">Belongs to the AAA ATPase family.</text>
</comment>
<dbReference type="InterPro" id="IPR003960">
    <property type="entry name" value="ATPase_AAA_CS"/>
</dbReference>
<dbReference type="PANTHER" id="PTHR23073">
    <property type="entry name" value="26S PROTEASOME REGULATORY SUBUNIT"/>
    <property type="match status" value="1"/>
</dbReference>
<feature type="transmembrane region" description="Helical" evidence="5">
    <location>
        <begin position="247"/>
        <end position="270"/>
    </location>
</feature>
<keyword evidence="8" id="KW-1185">Reference proteome</keyword>
<keyword evidence="5" id="KW-0472">Membrane</keyword>
<keyword evidence="2 4" id="KW-0547">Nucleotide-binding</keyword>
<evidence type="ECO:0000256" key="2">
    <source>
        <dbReference type="ARBA" id="ARBA00022741"/>
    </source>
</evidence>
<name>A0A9E7KDH0_9LILI</name>
<dbReference type="Proteomes" id="UP001055439">
    <property type="component" value="Chromosome 7"/>
</dbReference>
<keyword evidence="7" id="KW-0347">Helicase</keyword>
<dbReference type="GO" id="GO:0000502">
    <property type="term" value="C:proteasome complex"/>
    <property type="evidence" value="ECO:0007669"/>
    <property type="project" value="UniProtKB-ARBA"/>
</dbReference>
<evidence type="ECO:0000313" key="8">
    <source>
        <dbReference type="Proteomes" id="UP001055439"/>
    </source>
</evidence>
<evidence type="ECO:0000313" key="7">
    <source>
        <dbReference type="EMBL" id="URE16328.1"/>
    </source>
</evidence>
<dbReference type="EMBL" id="CP097509">
    <property type="protein sequence ID" value="URE16328.1"/>
    <property type="molecule type" value="Genomic_DNA"/>
</dbReference>
<evidence type="ECO:0000259" key="6">
    <source>
        <dbReference type="SMART" id="SM00382"/>
    </source>
</evidence>
<dbReference type="Gene3D" id="3.40.50.300">
    <property type="entry name" value="P-loop containing nucleotide triphosphate hydrolases"/>
    <property type="match status" value="1"/>
</dbReference>
<accession>A0A9E7KDH0</accession>
<feature type="domain" description="AAA+ ATPase" evidence="6">
    <location>
        <begin position="406"/>
        <end position="543"/>
    </location>
</feature>
<dbReference type="InterPro" id="IPR027417">
    <property type="entry name" value="P-loop_NTPase"/>
</dbReference>
<dbReference type="GO" id="GO:0005524">
    <property type="term" value="F:ATP binding"/>
    <property type="evidence" value="ECO:0007669"/>
    <property type="project" value="UniProtKB-KW"/>
</dbReference>
<evidence type="ECO:0000256" key="3">
    <source>
        <dbReference type="ARBA" id="ARBA00022840"/>
    </source>
</evidence>
<dbReference type="Pfam" id="PF00004">
    <property type="entry name" value="AAA"/>
    <property type="match status" value="1"/>
</dbReference>
<dbReference type="InterPro" id="IPR003593">
    <property type="entry name" value="AAA+_ATPase"/>
</dbReference>
<dbReference type="GO" id="GO:0016887">
    <property type="term" value="F:ATP hydrolysis activity"/>
    <property type="evidence" value="ECO:0007669"/>
    <property type="project" value="InterPro"/>
</dbReference>
<sequence>MAVASTGLTVRSLRWINVEYGKESLSVGGQSVTPFSNWKQRGEDTSKTMRGGVRAATAMISRAATRISRLAKPPGTSSSSSSSRLFDAAAVDRSRPRFDHRTLSRIRFQATSERPLYQSSFLPAMFLMGAFGAGAVQISYADASEEDYNLHAVEDSWSGSVGADKIVRQVRQRLEELLRTKGMQRGSYPTFTVSAKGNKVTIKFRVPPACEISHLIVNIVKHLGEKAEHYGGGSEMLLRAWDRFAEAIIRVSYIVSFILIFQFFPVGWFASRLALELEIEFIKQGSYSFKELEAVVSALKLAGERSNIKKSSGRNPNVFKRDDNYDAKQLASVEKSVSALEGMGVRVYGLDETSSFPWDGTVSWENIAGYDEQKREIEDTILLALQSPEIYDEIARGTRCKFETNRPRAVLFEGPPGTGKTSSARVIAKQAGVPLLYVPLEVIMSKYYGESERLLGNVFSLANELPSGAIIFLDEVDSFAVARDSEMHEATRRILSVILRQIDGFEQEKQVVVIAATNRKQDLDPALIRMSGRDIRDVCQQAERHWASKRIRGQAPKDAEGGGKLPPIEEYIQSAEQRREAVLATTIGGSNSGRSRQTRVRILKRWKRDFMELLVKLKSTQRVAISGLAAELS</sequence>
<keyword evidence="5" id="KW-0812">Transmembrane</keyword>
<dbReference type="SUPFAM" id="SSF52540">
    <property type="entry name" value="P-loop containing nucleoside triphosphate hydrolases"/>
    <property type="match status" value="1"/>
</dbReference>
<evidence type="ECO:0000256" key="5">
    <source>
        <dbReference type="SAM" id="Phobius"/>
    </source>
</evidence>
<dbReference type="GO" id="GO:0004386">
    <property type="term" value="F:helicase activity"/>
    <property type="evidence" value="ECO:0007669"/>
    <property type="project" value="UniProtKB-KW"/>
</dbReference>